<dbReference type="InterPro" id="IPR049458">
    <property type="entry name" value="EpsG-like"/>
</dbReference>
<dbReference type="Proteomes" id="UP000199296">
    <property type="component" value="Unassembled WGS sequence"/>
</dbReference>
<dbReference type="Pfam" id="PF14897">
    <property type="entry name" value="EpsG"/>
    <property type="match status" value="1"/>
</dbReference>
<dbReference type="STRING" id="470826.SAMN04488027_11714"/>
<feature type="transmembrane region" description="Helical" evidence="1">
    <location>
        <begin position="259"/>
        <end position="282"/>
    </location>
</feature>
<feature type="transmembrane region" description="Helical" evidence="1">
    <location>
        <begin position="319"/>
        <end position="336"/>
    </location>
</feature>
<keyword evidence="1" id="KW-0472">Membrane</keyword>
<proteinExistence type="predicted"/>
<keyword evidence="3" id="KW-1185">Reference proteome</keyword>
<evidence type="ECO:0000256" key="1">
    <source>
        <dbReference type="SAM" id="Phobius"/>
    </source>
</evidence>
<feature type="transmembrane region" description="Helical" evidence="1">
    <location>
        <begin position="45"/>
        <end position="62"/>
    </location>
</feature>
<keyword evidence="1" id="KW-1133">Transmembrane helix</keyword>
<feature type="transmembrane region" description="Helical" evidence="1">
    <location>
        <begin position="74"/>
        <end position="95"/>
    </location>
</feature>
<feature type="transmembrane region" description="Helical" evidence="1">
    <location>
        <begin position="179"/>
        <end position="203"/>
    </location>
</feature>
<dbReference type="EMBL" id="FNCW01000017">
    <property type="protein sequence ID" value="SDH02892.1"/>
    <property type="molecule type" value="Genomic_DNA"/>
</dbReference>
<gene>
    <name evidence="2" type="ORF">SAMN04488027_11714</name>
</gene>
<accession>A0A1G7Z274</accession>
<dbReference type="OrthoDB" id="6683294at2"/>
<evidence type="ECO:0000313" key="3">
    <source>
        <dbReference type="Proteomes" id="UP000199296"/>
    </source>
</evidence>
<feature type="transmembrane region" description="Helical" evidence="1">
    <location>
        <begin position="134"/>
        <end position="154"/>
    </location>
</feature>
<feature type="transmembrane region" description="Helical" evidence="1">
    <location>
        <begin position="215"/>
        <end position="239"/>
    </location>
</feature>
<name>A0A1G7Z274_9FLAO</name>
<dbReference type="RefSeq" id="WP_093369895.1">
    <property type="nucleotide sequence ID" value="NZ_FNCW01000017.1"/>
</dbReference>
<organism evidence="2 3">
    <name type="scientific">Psychroflexus sediminis</name>
    <dbReference type="NCBI Taxonomy" id="470826"/>
    <lineage>
        <taxon>Bacteria</taxon>
        <taxon>Pseudomonadati</taxon>
        <taxon>Bacteroidota</taxon>
        <taxon>Flavobacteriia</taxon>
        <taxon>Flavobacteriales</taxon>
        <taxon>Flavobacteriaceae</taxon>
        <taxon>Psychroflexus</taxon>
    </lineage>
</organism>
<feature type="transmembrane region" description="Helical" evidence="1">
    <location>
        <begin position="343"/>
        <end position="360"/>
    </location>
</feature>
<feature type="transmembrane region" description="Helical" evidence="1">
    <location>
        <begin position="7"/>
        <end position="25"/>
    </location>
</feature>
<dbReference type="AlphaFoldDB" id="A0A1G7Z274"/>
<sequence length="361" mass="42100">MIDRPSFFLLFQSIYALIAFGALLVSSKVLVSNQHRKDFFSSDVLPNFFILLITIIVGLRAYNVGTDTGNYFKAWNDISSISFSADFLYYLVMLLVKYLGYSYQAFLVVDAAIFFITLYVALKKICNYYKINLYLVLFAFLSFFFSLSLSINVVRQGNSLMFLLLAYAFILNKGSTKKIFLACLIAIFLHLTALIPIILYFFVARFKFLKSWHLLLIYIAALVLSFLNYGVLNLFPEFITELMEGDKRLSYLEEKETKYITGFKPQFAVFNTVFLLIGLYLKKYRLNSLDFEKLLNYYILASALFFMAFQIPFSDRWGLFSWVVIPLIIGQLFTIVQPKRFDYILPTFFLISIFIFFINYE</sequence>
<protein>
    <submittedName>
        <fullName evidence="2">EpsG family protein</fullName>
    </submittedName>
</protein>
<keyword evidence="1" id="KW-0812">Transmembrane</keyword>
<reference evidence="2 3" key="1">
    <citation type="submission" date="2016-10" db="EMBL/GenBank/DDBJ databases">
        <authorList>
            <person name="de Groot N.N."/>
        </authorList>
    </citation>
    <scope>NUCLEOTIDE SEQUENCE [LARGE SCALE GENOMIC DNA]</scope>
    <source>
        <strain evidence="2 3">DSM 19803</strain>
    </source>
</reference>
<feature type="transmembrane region" description="Helical" evidence="1">
    <location>
        <begin position="294"/>
        <end position="313"/>
    </location>
</feature>
<evidence type="ECO:0000313" key="2">
    <source>
        <dbReference type="EMBL" id="SDH02892.1"/>
    </source>
</evidence>
<feature type="transmembrane region" description="Helical" evidence="1">
    <location>
        <begin position="101"/>
        <end position="122"/>
    </location>
</feature>